<evidence type="ECO:0000313" key="16">
    <source>
        <dbReference type="Proteomes" id="UP001445335"/>
    </source>
</evidence>
<evidence type="ECO:0000256" key="9">
    <source>
        <dbReference type="ARBA" id="ARBA00022892"/>
    </source>
</evidence>
<keyword evidence="6" id="KW-0519">Myristate</keyword>
<dbReference type="InterPro" id="IPR005225">
    <property type="entry name" value="Small_GTP-bd"/>
</dbReference>
<dbReference type="Proteomes" id="UP001445335">
    <property type="component" value="Unassembled WGS sequence"/>
</dbReference>
<comment type="subcellular location">
    <subcellularLocation>
        <location evidence="1">Endoplasmic reticulum membrane</location>
        <topology evidence="1">Single-pass membrane protein</topology>
    </subcellularLocation>
</comment>
<proteinExistence type="inferred from homology"/>
<keyword evidence="11" id="KW-0342">GTP-binding</keyword>
<dbReference type="GO" id="GO:0003924">
    <property type="term" value="F:GTPase activity"/>
    <property type="evidence" value="ECO:0007669"/>
    <property type="project" value="TreeGrafter"/>
</dbReference>
<evidence type="ECO:0000256" key="6">
    <source>
        <dbReference type="ARBA" id="ARBA00022707"/>
    </source>
</evidence>
<keyword evidence="9" id="KW-0931">ER-Golgi transport</keyword>
<keyword evidence="13" id="KW-0675">Receptor</keyword>
<evidence type="ECO:0000256" key="10">
    <source>
        <dbReference type="ARBA" id="ARBA00022989"/>
    </source>
</evidence>
<name>A0AAW1S7B5_9CHLO</name>
<comment type="similarity">
    <text evidence="2">Belongs to the SRP receptor beta subunit family.</text>
</comment>
<evidence type="ECO:0000256" key="11">
    <source>
        <dbReference type="ARBA" id="ARBA00023134"/>
    </source>
</evidence>
<evidence type="ECO:0000256" key="4">
    <source>
        <dbReference type="ARBA" id="ARBA00020256"/>
    </source>
</evidence>
<dbReference type="GO" id="GO:0006886">
    <property type="term" value="P:intracellular protein transport"/>
    <property type="evidence" value="ECO:0007669"/>
    <property type="project" value="TreeGrafter"/>
</dbReference>
<feature type="transmembrane region" description="Helical" evidence="14">
    <location>
        <begin position="20"/>
        <end position="39"/>
    </location>
</feature>
<evidence type="ECO:0000256" key="13">
    <source>
        <dbReference type="ARBA" id="ARBA00023170"/>
    </source>
</evidence>
<evidence type="ECO:0000313" key="15">
    <source>
        <dbReference type="EMBL" id="KAK9842265.1"/>
    </source>
</evidence>
<evidence type="ECO:0000256" key="2">
    <source>
        <dbReference type="ARBA" id="ARBA00005619"/>
    </source>
</evidence>
<keyword evidence="6" id="KW-0449">Lipoprotein</keyword>
<dbReference type="InterPro" id="IPR027417">
    <property type="entry name" value="P-loop_NTPase"/>
</dbReference>
<protein>
    <recommendedName>
        <fullName evidence="4">Signal recognition particle receptor subunit beta</fullName>
    </recommendedName>
</protein>
<organism evidence="15 16">
    <name type="scientific">Elliptochloris bilobata</name>
    <dbReference type="NCBI Taxonomy" id="381761"/>
    <lineage>
        <taxon>Eukaryota</taxon>
        <taxon>Viridiplantae</taxon>
        <taxon>Chlorophyta</taxon>
        <taxon>core chlorophytes</taxon>
        <taxon>Trebouxiophyceae</taxon>
        <taxon>Trebouxiophyceae incertae sedis</taxon>
        <taxon>Elliptochloris clade</taxon>
        <taxon>Elliptochloris</taxon>
    </lineage>
</organism>
<keyword evidence="7" id="KW-0547">Nucleotide-binding</keyword>
<dbReference type="GO" id="GO:0043001">
    <property type="term" value="P:Golgi to plasma membrane protein transport"/>
    <property type="evidence" value="ECO:0007669"/>
    <property type="project" value="TreeGrafter"/>
</dbReference>
<dbReference type="PANTHER" id="PTHR45909:SF1">
    <property type="entry name" value="ADP-RIBOSYLATION FACTOR-RELATED PROTEIN 1"/>
    <property type="match status" value="1"/>
</dbReference>
<evidence type="ECO:0000256" key="5">
    <source>
        <dbReference type="ARBA" id="ARBA00022692"/>
    </source>
</evidence>
<reference evidence="15 16" key="1">
    <citation type="journal article" date="2024" name="Nat. Commun.">
        <title>Phylogenomics reveals the evolutionary origins of lichenization in chlorophyte algae.</title>
        <authorList>
            <person name="Puginier C."/>
            <person name="Libourel C."/>
            <person name="Otte J."/>
            <person name="Skaloud P."/>
            <person name="Haon M."/>
            <person name="Grisel S."/>
            <person name="Petersen M."/>
            <person name="Berrin J.G."/>
            <person name="Delaux P.M."/>
            <person name="Dal Grande F."/>
            <person name="Keller J."/>
        </authorList>
    </citation>
    <scope>NUCLEOTIDE SEQUENCE [LARGE SCALE GENOMIC DNA]</scope>
    <source>
        <strain evidence="15 16">SAG 245.80</strain>
    </source>
</reference>
<evidence type="ECO:0000256" key="1">
    <source>
        <dbReference type="ARBA" id="ARBA00004389"/>
    </source>
</evidence>
<evidence type="ECO:0000256" key="3">
    <source>
        <dbReference type="ARBA" id="ARBA00010290"/>
    </source>
</evidence>
<keyword evidence="16" id="KW-1185">Reference proteome</keyword>
<keyword evidence="10 14" id="KW-1133">Transmembrane helix</keyword>
<dbReference type="GO" id="GO:0034067">
    <property type="term" value="P:protein localization to Golgi apparatus"/>
    <property type="evidence" value="ECO:0007669"/>
    <property type="project" value="TreeGrafter"/>
</dbReference>
<accession>A0AAW1S7B5</accession>
<evidence type="ECO:0000256" key="12">
    <source>
        <dbReference type="ARBA" id="ARBA00023136"/>
    </source>
</evidence>
<dbReference type="SUPFAM" id="SSF52540">
    <property type="entry name" value="P-loop containing nucleoside triphosphate hydrolases"/>
    <property type="match status" value="1"/>
</dbReference>
<gene>
    <name evidence="15" type="ORF">WJX81_003543</name>
</gene>
<keyword evidence="9" id="KW-0813">Transport</keyword>
<dbReference type="NCBIfam" id="TIGR00231">
    <property type="entry name" value="small_GTP"/>
    <property type="match status" value="1"/>
</dbReference>
<dbReference type="GO" id="GO:0005789">
    <property type="term" value="C:endoplasmic reticulum membrane"/>
    <property type="evidence" value="ECO:0007669"/>
    <property type="project" value="UniProtKB-SubCell"/>
</dbReference>
<comment type="similarity">
    <text evidence="3">Belongs to the small GTPase superfamily. Arf family.</text>
</comment>
<dbReference type="InterPro" id="IPR019009">
    <property type="entry name" value="SRP_receptor_beta_su"/>
</dbReference>
<comment type="caution">
    <text evidence="15">The sequence shown here is derived from an EMBL/GenBank/DDBJ whole genome shotgun (WGS) entry which is preliminary data.</text>
</comment>
<dbReference type="Pfam" id="PF09439">
    <property type="entry name" value="SRPRB"/>
    <property type="match status" value="1"/>
</dbReference>
<dbReference type="PRINTS" id="PR00449">
    <property type="entry name" value="RASTRNSFRMNG"/>
</dbReference>
<dbReference type="PANTHER" id="PTHR45909">
    <property type="entry name" value="ADP-RIBOSYLATION FACTOR-RELATED PROTEIN 1"/>
    <property type="match status" value="1"/>
</dbReference>
<keyword evidence="8" id="KW-0256">Endoplasmic reticulum</keyword>
<dbReference type="AlphaFoldDB" id="A0AAW1S7B5"/>
<dbReference type="GO" id="GO:0005794">
    <property type="term" value="C:Golgi apparatus"/>
    <property type="evidence" value="ECO:0007669"/>
    <property type="project" value="TreeGrafter"/>
</dbReference>
<dbReference type="EMBL" id="JALJOU010000008">
    <property type="protein sequence ID" value="KAK9842265.1"/>
    <property type="molecule type" value="Genomic_DNA"/>
</dbReference>
<sequence>MTESESPFSIERLAHSPDALKVFIALLLLLCLLGVLQFWTQRKKGDSVLLVGACGAGKTTLFLQLRDGTVHQGTVASMVENVDAVQLPAEKSGKKCSVRMVDVPGHPRVRSRFEQYADRACGIIFVVDAVDFLPHKTEIAEQLYEVLTNAAVFKRRLPLLLACNKADQGARAHTVDFLRRRLEREVEALRGTRDTLGGEAGGQRGSFALARPGQAFSFDAQARGGGPRVSAGALSALTGDVTSVTEFVRACAGT</sequence>
<dbReference type="GO" id="GO:0005525">
    <property type="term" value="F:GTP binding"/>
    <property type="evidence" value="ECO:0007669"/>
    <property type="project" value="UniProtKB-KW"/>
</dbReference>
<keyword evidence="12 14" id="KW-0472">Membrane</keyword>
<evidence type="ECO:0000256" key="7">
    <source>
        <dbReference type="ARBA" id="ARBA00022741"/>
    </source>
</evidence>
<evidence type="ECO:0000256" key="14">
    <source>
        <dbReference type="SAM" id="Phobius"/>
    </source>
</evidence>
<keyword evidence="5 14" id="KW-0812">Transmembrane</keyword>
<dbReference type="InterPro" id="IPR024156">
    <property type="entry name" value="Small_GTPase_ARF"/>
</dbReference>
<dbReference type="Gene3D" id="3.40.50.300">
    <property type="entry name" value="P-loop containing nucleotide triphosphate hydrolases"/>
    <property type="match status" value="1"/>
</dbReference>
<evidence type="ECO:0000256" key="8">
    <source>
        <dbReference type="ARBA" id="ARBA00022824"/>
    </source>
</evidence>